<keyword evidence="3" id="KW-1003">Cell membrane</keyword>
<gene>
    <name evidence="9" type="ORF">NCTC12413_00943</name>
    <name evidence="8" type="ORF">SAR03_21340</name>
</gene>
<evidence type="ECO:0000313" key="8">
    <source>
        <dbReference type="EMBL" id="GEQ01097.1"/>
    </source>
</evidence>
<dbReference type="OrthoDB" id="2690036at2"/>
<dbReference type="AlphaFoldDB" id="A0A380CBU2"/>
<dbReference type="Pfam" id="PF06081">
    <property type="entry name" value="ArAE_1"/>
    <property type="match status" value="1"/>
</dbReference>
<evidence type="ECO:0000313" key="11">
    <source>
        <dbReference type="Proteomes" id="UP000321598"/>
    </source>
</evidence>
<dbReference type="GO" id="GO:0005886">
    <property type="term" value="C:plasma membrane"/>
    <property type="evidence" value="ECO:0007669"/>
    <property type="project" value="UniProtKB-SubCell"/>
</dbReference>
<dbReference type="EMBL" id="BKAV01000026">
    <property type="protein sequence ID" value="GEQ01097.1"/>
    <property type="molecule type" value="Genomic_DNA"/>
</dbReference>
<dbReference type="Proteomes" id="UP000254956">
    <property type="component" value="Unassembled WGS sequence"/>
</dbReference>
<keyword evidence="11" id="KW-1185">Reference proteome</keyword>
<proteinExistence type="inferred from homology"/>
<keyword evidence="6 7" id="KW-0472">Membrane</keyword>
<dbReference type="PANTHER" id="PTHR30509:SF9">
    <property type="entry name" value="MULTIDRUG RESISTANCE PROTEIN MDTO"/>
    <property type="match status" value="1"/>
</dbReference>
<dbReference type="InterPro" id="IPR010343">
    <property type="entry name" value="ArAE_1"/>
</dbReference>
<evidence type="ECO:0000256" key="7">
    <source>
        <dbReference type="SAM" id="Phobius"/>
    </source>
</evidence>
<dbReference type="RefSeq" id="WP_103388397.1">
    <property type="nucleotide sequence ID" value="NZ_BKAV01000026.1"/>
</dbReference>
<comment type="subcellular location">
    <subcellularLocation>
        <location evidence="1">Cell membrane</location>
        <topology evidence="1">Multi-pass membrane protein</topology>
    </subcellularLocation>
</comment>
<feature type="transmembrane region" description="Helical" evidence="7">
    <location>
        <begin position="132"/>
        <end position="150"/>
    </location>
</feature>
<evidence type="ECO:0000256" key="3">
    <source>
        <dbReference type="ARBA" id="ARBA00022475"/>
    </source>
</evidence>
<sequence>MNDKWYKNIIGARTLKTGLATFLTALFCMLLNLNPIFAILTAVVTIEPTAKASIKKGYKRLPATVIGALLAVIFTYLFGDQSPLSYALSTMFTILICTRLNLHAGTTVATLTAVAMIPGIHDAYIFNFFSRLLTAFIGLSTAALVNFIILPPKYYNQLDQLIKETESKMYSLYSNRMQQLLLSQFKSEQSNQQLNQLLDASKKIETLINYQNDELAYHKNDKQEWIKFKKLQTLAQTDRLFISHLSNIIYLPKRTAIGFDIEEKYAILSIANSINQIIATGHFKREKQSASILKNSVKGLDEFDEHQLKSHIIYEILLIYRILDERYA</sequence>
<comment type="similarity">
    <text evidence="2">Belongs to the UPF0421 family.</text>
</comment>
<dbReference type="PANTHER" id="PTHR30509">
    <property type="entry name" value="P-HYDROXYBENZOIC ACID EFFLUX PUMP SUBUNIT-RELATED"/>
    <property type="match status" value="1"/>
</dbReference>
<evidence type="ECO:0000313" key="10">
    <source>
        <dbReference type="Proteomes" id="UP000254956"/>
    </source>
</evidence>
<accession>A0A380CBU2</accession>
<evidence type="ECO:0000313" key="9">
    <source>
        <dbReference type="EMBL" id="SUJ15895.1"/>
    </source>
</evidence>
<name>A0A380CBU2_9STAP</name>
<feature type="transmembrane region" description="Helical" evidence="7">
    <location>
        <begin position="58"/>
        <end position="78"/>
    </location>
</feature>
<evidence type="ECO:0000256" key="5">
    <source>
        <dbReference type="ARBA" id="ARBA00022989"/>
    </source>
</evidence>
<reference evidence="9 10" key="1">
    <citation type="submission" date="2018-06" db="EMBL/GenBank/DDBJ databases">
        <authorList>
            <consortium name="Pathogen Informatics"/>
            <person name="Doyle S."/>
        </authorList>
    </citation>
    <scope>NUCLEOTIDE SEQUENCE [LARGE SCALE GENOMIC DNA]</scope>
    <source>
        <strain evidence="9 10">NCTC12413</strain>
    </source>
</reference>
<evidence type="ECO:0000256" key="2">
    <source>
        <dbReference type="ARBA" id="ARBA00006544"/>
    </source>
</evidence>
<organism evidence="9 10">
    <name type="scientific">Staphylococcus arlettae</name>
    <dbReference type="NCBI Taxonomy" id="29378"/>
    <lineage>
        <taxon>Bacteria</taxon>
        <taxon>Bacillati</taxon>
        <taxon>Bacillota</taxon>
        <taxon>Bacilli</taxon>
        <taxon>Bacillales</taxon>
        <taxon>Staphylococcaceae</taxon>
        <taxon>Staphylococcus</taxon>
    </lineage>
</organism>
<keyword evidence="5 7" id="KW-1133">Transmembrane helix</keyword>
<feature type="transmembrane region" description="Helical" evidence="7">
    <location>
        <begin position="109"/>
        <end position="126"/>
    </location>
</feature>
<protein>
    <submittedName>
        <fullName evidence="9">Integral membrane protein</fullName>
    </submittedName>
    <submittedName>
        <fullName evidence="8">UPF0421 protein</fullName>
    </submittedName>
</protein>
<evidence type="ECO:0000256" key="4">
    <source>
        <dbReference type="ARBA" id="ARBA00022692"/>
    </source>
</evidence>
<keyword evidence="4 7" id="KW-0812">Transmembrane</keyword>
<dbReference type="STRING" id="1212545.SARL_01980"/>
<evidence type="ECO:0000256" key="6">
    <source>
        <dbReference type="ARBA" id="ARBA00023136"/>
    </source>
</evidence>
<evidence type="ECO:0000256" key="1">
    <source>
        <dbReference type="ARBA" id="ARBA00004651"/>
    </source>
</evidence>
<dbReference type="Proteomes" id="UP000321598">
    <property type="component" value="Unassembled WGS sequence"/>
</dbReference>
<reference evidence="8 11" key="2">
    <citation type="submission" date="2019-07" db="EMBL/GenBank/DDBJ databases">
        <title>Whole genome shotgun sequence of Staphylococcus arlettae NBRC 109765.</title>
        <authorList>
            <person name="Hosoyama A."/>
            <person name="Uohara A."/>
            <person name="Ohji S."/>
            <person name="Ichikawa N."/>
        </authorList>
    </citation>
    <scope>NUCLEOTIDE SEQUENCE [LARGE SCALE GENOMIC DNA]</scope>
    <source>
        <strain evidence="8 11">NBRC 109765</strain>
    </source>
</reference>
<dbReference type="EMBL" id="UGZE01000001">
    <property type="protein sequence ID" value="SUJ15895.1"/>
    <property type="molecule type" value="Genomic_DNA"/>
</dbReference>
<feature type="transmembrane region" description="Helical" evidence="7">
    <location>
        <begin position="20"/>
        <end position="46"/>
    </location>
</feature>